<dbReference type="InterPro" id="IPR015915">
    <property type="entry name" value="Kelch-typ_b-propeller"/>
</dbReference>
<evidence type="ECO:0000313" key="3">
    <source>
        <dbReference type="EMBL" id="CAH0379710.1"/>
    </source>
</evidence>
<dbReference type="Gene3D" id="2.120.10.80">
    <property type="entry name" value="Kelch-type beta propeller"/>
    <property type="match status" value="2"/>
</dbReference>
<sequence>MVRVTFHKLQTTKSPPGRCSHSATAVDNGVLILGGGRANDGSSNGQPAFVHFCDAWFLDPQDAQWRELTIESPFTARRGHSALLHERQLIVFGGVADSGAGGPVERLIEGDQQLVVFDVDRDVTRLSRTMMETTGAPPRPRRAHAAWLSGHTMLVYGGFMQTLQEIQEGVLDAIDAASALHALDLATWTWSRVDARPPMRPPAAVGGRDASEEWARRASRGVALAGCCSLRGISVLVGGVSSTVGVGGGVLGYSAGQWTNFRDAGSRRHLVPVDGEAWTPRCSPACAAYGDRFVVLFGGSAVPQDINDAARDLNDVVVFDVAAPRAPAWRAANKESLQVTGIGGHPEGLLTIERCNATGAVVETLHTFELLTVARATFDQLSETGMTTAGWLELRHGPDVLKTTEWRVRTPTPFERNAASLTSIKTVGGEEALVLFGGGVYPDRYYDDTHILHLEDLPAASAAPARPPPPLANLCQTAVAGEITDDNVFEMLMFADDRQLADLRTACLKHVQLRWSSNLRHWWHNAHNASPFPGKRPAGVPGADAALQAPSLKSDVERALRGI</sequence>
<dbReference type="SUPFAM" id="SSF117281">
    <property type="entry name" value="Kelch motif"/>
    <property type="match status" value="1"/>
</dbReference>
<dbReference type="AlphaFoldDB" id="A0A8J2SXT8"/>
<dbReference type="Proteomes" id="UP000789595">
    <property type="component" value="Unassembled WGS sequence"/>
</dbReference>
<comment type="caution">
    <text evidence="3">The sequence shown here is derived from an EMBL/GenBank/DDBJ whole genome shotgun (WGS) entry which is preliminary data.</text>
</comment>
<keyword evidence="4" id="KW-1185">Reference proteome</keyword>
<reference evidence="3" key="1">
    <citation type="submission" date="2021-11" db="EMBL/GenBank/DDBJ databases">
        <authorList>
            <consortium name="Genoscope - CEA"/>
            <person name="William W."/>
        </authorList>
    </citation>
    <scope>NUCLEOTIDE SEQUENCE</scope>
</reference>
<accession>A0A8J2SXT8</accession>
<dbReference type="Pfam" id="PF24681">
    <property type="entry name" value="Kelch_KLHDC2_KLHL20_DRC7"/>
    <property type="match status" value="1"/>
</dbReference>
<gene>
    <name evidence="3" type="ORF">PECAL_6P13420</name>
</gene>
<proteinExistence type="predicted"/>
<name>A0A8J2SXT8_9STRA</name>
<keyword evidence="1" id="KW-0880">Kelch repeat</keyword>
<dbReference type="PANTHER" id="PTHR46093">
    <property type="entry name" value="ACYL-COA-BINDING DOMAIN-CONTAINING PROTEIN 5"/>
    <property type="match status" value="1"/>
</dbReference>
<evidence type="ECO:0000313" key="4">
    <source>
        <dbReference type="Proteomes" id="UP000789595"/>
    </source>
</evidence>
<dbReference type="PANTHER" id="PTHR46093:SF13">
    <property type="entry name" value="RAB9 EFFECTOR PROTEIN WITH KELCH MOTIFS"/>
    <property type="match status" value="1"/>
</dbReference>
<keyword evidence="2" id="KW-0677">Repeat</keyword>
<protein>
    <submittedName>
        <fullName evidence="3">Uncharacterized protein</fullName>
    </submittedName>
</protein>
<evidence type="ECO:0000256" key="1">
    <source>
        <dbReference type="ARBA" id="ARBA00022441"/>
    </source>
</evidence>
<dbReference type="OrthoDB" id="4447at2759"/>
<evidence type="ECO:0000256" key="2">
    <source>
        <dbReference type="ARBA" id="ARBA00022737"/>
    </source>
</evidence>
<dbReference type="EMBL" id="CAKKNE010000006">
    <property type="protein sequence ID" value="CAH0379710.1"/>
    <property type="molecule type" value="Genomic_DNA"/>
</dbReference>
<organism evidence="3 4">
    <name type="scientific">Pelagomonas calceolata</name>
    <dbReference type="NCBI Taxonomy" id="35677"/>
    <lineage>
        <taxon>Eukaryota</taxon>
        <taxon>Sar</taxon>
        <taxon>Stramenopiles</taxon>
        <taxon>Ochrophyta</taxon>
        <taxon>Pelagophyceae</taxon>
        <taxon>Pelagomonadales</taxon>
        <taxon>Pelagomonadaceae</taxon>
        <taxon>Pelagomonas</taxon>
    </lineage>
</organism>